<dbReference type="AlphaFoldDB" id="A0A0B6YVK9"/>
<sequence length="124" mass="13849">LNVIMQDSMQNMPCVDSSKLTSHSKDGPKSRQTIRKSSILANSGKSSTVAERKKFFCQLDMNTNTVVNKPRDTAFGISYQGKFSPQRPYRPLVSMTSSINEVDSKLQSPQKSMLLAKRQHIVSP</sequence>
<organism evidence="2">
    <name type="scientific">Arion vulgaris</name>
    <dbReference type="NCBI Taxonomy" id="1028688"/>
    <lineage>
        <taxon>Eukaryota</taxon>
        <taxon>Metazoa</taxon>
        <taxon>Spiralia</taxon>
        <taxon>Lophotrochozoa</taxon>
        <taxon>Mollusca</taxon>
        <taxon>Gastropoda</taxon>
        <taxon>Heterobranchia</taxon>
        <taxon>Euthyneura</taxon>
        <taxon>Panpulmonata</taxon>
        <taxon>Eupulmonata</taxon>
        <taxon>Stylommatophora</taxon>
        <taxon>Helicina</taxon>
        <taxon>Arionoidea</taxon>
        <taxon>Arionidae</taxon>
        <taxon>Arion</taxon>
    </lineage>
</organism>
<accession>A0A0B6YVK9</accession>
<proteinExistence type="predicted"/>
<gene>
    <name evidence="2" type="primary">ORF37471</name>
</gene>
<evidence type="ECO:0000313" key="2">
    <source>
        <dbReference type="EMBL" id="CEK59806.1"/>
    </source>
</evidence>
<evidence type="ECO:0000256" key="1">
    <source>
        <dbReference type="SAM" id="MobiDB-lite"/>
    </source>
</evidence>
<name>A0A0B6YVK9_9EUPU</name>
<feature type="non-terminal residue" evidence="2">
    <location>
        <position position="1"/>
    </location>
</feature>
<dbReference type="EMBL" id="HACG01012941">
    <property type="protein sequence ID" value="CEK59806.1"/>
    <property type="molecule type" value="Transcribed_RNA"/>
</dbReference>
<protein>
    <submittedName>
        <fullName evidence="2">Uncharacterized protein</fullName>
    </submittedName>
</protein>
<feature type="compositionally biased region" description="Polar residues" evidence="1">
    <location>
        <begin position="35"/>
        <end position="48"/>
    </location>
</feature>
<feature type="region of interest" description="Disordered" evidence="1">
    <location>
        <begin position="13"/>
        <end position="48"/>
    </location>
</feature>
<reference evidence="2" key="1">
    <citation type="submission" date="2014-12" db="EMBL/GenBank/DDBJ databases">
        <title>Insight into the proteome of Arion vulgaris.</title>
        <authorList>
            <person name="Aradska J."/>
            <person name="Bulat T."/>
            <person name="Smidak R."/>
            <person name="Sarate P."/>
            <person name="Gangsoo J."/>
            <person name="Sialana F."/>
            <person name="Bilban M."/>
            <person name="Lubec G."/>
        </authorList>
    </citation>
    <scope>NUCLEOTIDE SEQUENCE</scope>
    <source>
        <tissue evidence="2">Skin</tissue>
    </source>
</reference>